<keyword evidence="2" id="KW-1185">Reference proteome</keyword>
<gene>
    <name evidence="1" type="ORF">GMARGA_LOCUS22571</name>
</gene>
<dbReference type="EMBL" id="CAJVQB010021917">
    <property type="protein sequence ID" value="CAG8798312.1"/>
    <property type="molecule type" value="Genomic_DNA"/>
</dbReference>
<reference evidence="1 2" key="1">
    <citation type="submission" date="2021-06" db="EMBL/GenBank/DDBJ databases">
        <authorList>
            <person name="Kallberg Y."/>
            <person name="Tangrot J."/>
            <person name="Rosling A."/>
        </authorList>
    </citation>
    <scope>NUCLEOTIDE SEQUENCE [LARGE SCALE GENOMIC DNA]</scope>
    <source>
        <strain evidence="1 2">120-4 pot B 10/14</strain>
    </source>
</reference>
<sequence length="233" mass="27506">MPEEERAKANNEEQDALYDIDPFPQYPNFQSMLNALLFLNPFELISHEFLDDDIHYNQLILPDTEISTSLQPIPTSIIIYTDQHILQPTHRVDQNVVQWPHQSHNMSQNVAIWQEQETIVQNIPQRRVFANSIHIKSTNLTTDSNTSTNEYYQQILTSPNIQMEKQWHHSQQQMPYQEWQPKMPRQKSQNMLQRLSQTTPSQTNNQFISYGPTQQLAWQQQLNIVMYTQQADV</sequence>
<comment type="caution">
    <text evidence="1">The sequence shown here is derived from an EMBL/GenBank/DDBJ whole genome shotgun (WGS) entry which is preliminary data.</text>
</comment>
<evidence type="ECO:0000313" key="2">
    <source>
        <dbReference type="Proteomes" id="UP000789901"/>
    </source>
</evidence>
<dbReference type="Proteomes" id="UP000789901">
    <property type="component" value="Unassembled WGS sequence"/>
</dbReference>
<proteinExistence type="predicted"/>
<name>A0ABN7VTQ1_GIGMA</name>
<evidence type="ECO:0000313" key="1">
    <source>
        <dbReference type="EMBL" id="CAG8798312.1"/>
    </source>
</evidence>
<protein>
    <submittedName>
        <fullName evidence="1">21627_t:CDS:1</fullName>
    </submittedName>
</protein>
<accession>A0ABN7VTQ1</accession>
<feature type="non-terminal residue" evidence="1">
    <location>
        <position position="233"/>
    </location>
</feature>
<organism evidence="1 2">
    <name type="scientific">Gigaspora margarita</name>
    <dbReference type="NCBI Taxonomy" id="4874"/>
    <lineage>
        <taxon>Eukaryota</taxon>
        <taxon>Fungi</taxon>
        <taxon>Fungi incertae sedis</taxon>
        <taxon>Mucoromycota</taxon>
        <taxon>Glomeromycotina</taxon>
        <taxon>Glomeromycetes</taxon>
        <taxon>Diversisporales</taxon>
        <taxon>Gigasporaceae</taxon>
        <taxon>Gigaspora</taxon>
    </lineage>
</organism>